<evidence type="ECO:0000259" key="3">
    <source>
        <dbReference type="Pfam" id="PF13968"/>
    </source>
</evidence>
<dbReference type="EMBL" id="KZ305045">
    <property type="protein sequence ID" value="PIA38074.1"/>
    <property type="molecule type" value="Genomic_DNA"/>
</dbReference>
<gene>
    <name evidence="4" type="ORF">AQUCO_02800011v1</name>
</gene>
<reference evidence="4 5" key="1">
    <citation type="submission" date="2017-09" db="EMBL/GenBank/DDBJ databases">
        <title>WGS assembly of Aquilegia coerulea Goldsmith.</title>
        <authorList>
            <person name="Hodges S."/>
            <person name="Kramer E."/>
            <person name="Nordborg M."/>
            <person name="Tomkins J."/>
            <person name="Borevitz J."/>
            <person name="Derieg N."/>
            <person name="Yan J."/>
            <person name="Mihaltcheva S."/>
            <person name="Hayes R.D."/>
            <person name="Rokhsar D."/>
        </authorList>
    </citation>
    <scope>NUCLEOTIDE SEQUENCE [LARGE SCALE GENOMIC DNA]</scope>
    <source>
        <strain evidence="5">cv. Goldsmith</strain>
    </source>
</reference>
<feature type="compositionally biased region" description="Polar residues" evidence="1">
    <location>
        <begin position="716"/>
        <end position="731"/>
    </location>
</feature>
<feature type="transmembrane region" description="Helical" evidence="2">
    <location>
        <begin position="148"/>
        <end position="165"/>
    </location>
</feature>
<dbReference type="Pfam" id="PF04578">
    <property type="entry name" value="DUF594"/>
    <property type="match status" value="1"/>
</dbReference>
<dbReference type="InParanoid" id="A0A2G5D3H9"/>
<keyword evidence="2" id="KW-0472">Membrane</keyword>
<dbReference type="OrthoDB" id="1689146at2759"/>
<keyword evidence="2" id="KW-0812">Transmembrane</keyword>
<accession>A0A2G5D3H9</accession>
<proteinExistence type="predicted"/>
<feature type="region of interest" description="Disordered" evidence="1">
    <location>
        <begin position="709"/>
        <end position="731"/>
    </location>
</feature>
<dbReference type="FunCoup" id="A0A2G5D3H9">
    <property type="interactions" value="599"/>
</dbReference>
<feature type="transmembrane region" description="Helical" evidence="2">
    <location>
        <begin position="52"/>
        <end position="73"/>
    </location>
</feature>
<sequence>MRHNHTSSLNLIPKNVRKLWDVWDLRVFVLFSLLLQNLLILFSSLRKRNASYWIIILIWSAYLLADWVAIFALGLITNSKDDTSSSARNKDILAFWAPFLLLHLGGPDTITAFSLEDNELWIRHLLGLLVQFIAAAYIFLQSLPYNELWLPTLFMFLAGLVKYAERTRALYLASMSVFKDSMLKEPDPGPNYVKLMAEYQSMKKANLPAEIKIMKEPETYIDLVNSESTTEEKSFEKLDDIKMVQHAYEFFQTFKGLIVDLIFSFHDRNKSRDFFLKIDSEDAFTVIAIELNFMYEVLYTKAAVIHTRMGYFLRSICSSSILIALLLFFSYTKGRSDFDITLTYLLLFGAMILDFIALFMLIFSDWTISSCCNLMSIMYRTLTKIPFLTTSRWSTSVSQFNLITFCLSRRPKPVDWFLNFWGLQEFLNQINYKDSEPVTQPLKKFLFSELKKKSMVAKDAKTAREICSSRGDGVLGKSIYYKSLGWSVEVEYDESLILWHIATEILYHTSDMCEEENSNNNYRKFAKLISDYMLYLLVMQPTMMSEIAGIGQIRFRDTCAEAKKFFSDSGLKPNKFNPLRILCILELETKKSKDACDKFIDVNTEIKPVQVKGDRSKSVLFDAVRLSNDLRILKKEKRWELMSQVWLELLCYAATHCRARSHAQPLSKGGELVTFVWLLMTHLGLGEQFRIEAGHARAKIIVGKYDTSDVEHPNSKIINDNASESDQNLGN</sequence>
<dbReference type="InterPro" id="IPR025315">
    <property type="entry name" value="DUF4220"/>
</dbReference>
<name>A0A2G5D3H9_AQUCA</name>
<evidence type="ECO:0000256" key="1">
    <source>
        <dbReference type="SAM" id="MobiDB-lite"/>
    </source>
</evidence>
<feature type="transmembrane region" description="Helical" evidence="2">
    <location>
        <begin position="344"/>
        <end position="368"/>
    </location>
</feature>
<feature type="transmembrane region" description="Helical" evidence="2">
    <location>
        <begin position="25"/>
        <end position="45"/>
    </location>
</feature>
<dbReference type="Proteomes" id="UP000230069">
    <property type="component" value="Unassembled WGS sequence"/>
</dbReference>
<keyword evidence="5" id="KW-1185">Reference proteome</keyword>
<evidence type="ECO:0000256" key="2">
    <source>
        <dbReference type="SAM" id="Phobius"/>
    </source>
</evidence>
<keyword evidence="2" id="KW-1133">Transmembrane helix</keyword>
<organism evidence="4 5">
    <name type="scientific">Aquilegia coerulea</name>
    <name type="common">Rocky mountain columbine</name>
    <dbReference type="NCBI Taxonomy" id="218851"/>
    <lineage>
        <taxon>Eukaryota</taxon>
        <taxon>Viridiplantae</taxon>
        <taxon>Streptophyta</taxon>
        <taxon>Embryophyta</taxon>
        <taxon>Tracheophyta</taxon>
        <taxon>Spermatophyta</taxon>
        <taxon>Magnoliopsida</taxon>
        <taxon>Ranunculales</taxon>
        <taxon>Ranunculaceae</taxon>
        <taxon>Thalictroideae</taxon>
        <taxon>Aquilegia</taxon>
    </lineage>
</organism>
<feature type="domain" description="DUF4220" evidence="3">
    <location>
        <begin position="59"/>
        <end position="404"/>
    </location>
</feature>
<feature type="transmembrane region" description="Helical" evidence="2">
    <location>
        <begin position="93"/>
        <end position="113"/>
    </location>
</feature>
<feature type="transmembrane region" description="Helical" evidence="2">
    <location>
        <begin position="125"/>
        <end position="142"/>
    </location>
</feature>
<evidence type="ECO:0000313" key="4">
    <source>
        <dbReference type="EMBL" id="PIA38074.1"/>
    </source>
</evidence>
<dbReference type="Pfam" id="PF13968">
    <property type="entry name" value="DUF4220"/>
    <property type="match status" value="1"/>
</dbReference>
<dbReference type="AlphaFoldDB" id="A0A2G5D3H9"/>
<dbReference type="InterPro" id="IPR007658">
    <property type="entry name" value="DUF594"/>
</dbReference>
<dbReference type="STRING" id="218851.A0A2G5D3H9"/>
<evidence type="ECO:0000313" key="5">
    <source>
        <dbReference type="Proteomes" id="UP000230069"/>
    </source>
</evidence>
<protein>
    <recommendedName>
        <fullName evidence="3">DUF4220 domain-containing protein</fullName>
    </recommendedName>
</protein>
<dbReference type="PANTHER" id="PTHR31325">
    <property type="entry name" value="OS01G0798800 PROTEIN-RELATED"/>
    <property type="match status" value="1"/>
</dbReference>
<feature type="transmembrane region" description="Helical" evidence="2">
    <location>
        <begin position="311"/>
        <end position="332"/>
    </location>
</feature>